<reference evidence="1" key="1">
    <citation type="submission" date="2009-06" db="EMBL/GenBank/DDBJ databases">
        <authorList>
            <consortium name="US DOE Joint Genome Institute (JGI-PGF)"/>
            <person name="Lucas S."/>
            <person name="Copeland A."/>
            <person name="Lapidus A."/>
            <person name="Glavina del Rio T."/>
            <person name="Dalin E."/>
            <person name="Tice H."/>
            <person name="Bruce D."/>
            <person name="Goodwin L."/>
            <person name="Pitluck S."/>
            <person name="Kyrpides N."/>
            <person name="Mavromatis K."/>
            <person name="Ivanova N."/>
            <person name="Saunders E."/>
            <person name="Brettin T."/>
            <person name="Detter J.C."/>
            <person name="Han C."/>
            <person name="Larimer F."/>
            <person name="Land M."/>
            <person name="Hauser L."/>
            <person name="Markowitz V."/>
            <person name="Cheng J.-F."/>
            <person name="Hugenholtz P."/>
            <person name="Woyke T."/>
            <person name="Wu D."/>
            <person name="Gronow S."/>
            <person name="Klenk H.-P."/>
            <person name="Eisen J.A."/>
        </authorList>
    </citation>
    <scope>NUCLEOTIDE SEQUENCE</scope>
    <source>
        <strain evidence="1">Eklund 17B</strain>
    </source>
</reference>
<dbReference type="EMBL" id="CP001056">
    <property type="protein sequence ID" value="ACD22149.1"/>
    <property type="molecule type" value="Genomic_DNA"/>
</dbReference>
<evidence type="ECO:0000313" key="1">
    <source>
        <dbReference type="EMBL" id="ACD22149.1"/>
    </source>
</evidence>
<proteinExistence type="predicted"/>
<dbReference type="AlphaFoldDB" id="B2TM15"/>
<protein>
    <submittedName>
        <fullName evidence="1">Uncharacterized protein</fullName>
    </submittedName>
</protein>
<accession>U4PGE4</accession>
<dbReference type="HOGENOM" id="CLU_3134007_0_0_9"/>
<name>B2TM15_CLOBB</name>
<accession>B2TM15</accession>
<reference evidence="1" key="2">
    <citation type="submission" date="2009-08" db="EMBL/GenBank/DDBJ databases">
        <authorList>
            <person name="Shrivastava S."/>
            <person name="Brinkac L.M."/>
            <person name="Dodson R.J."/>
            <person name="Harkins D.M."/>
            <person name="Durkin A.S."/>
            <person name="Sutton G."/>
        </authorList>
    </citation>
    <scope>NUCLEOTIDE SEQUENCE</scope>
    <source>
        <strain evidence="1">Eklund 17B</strain>
    </source>
</reference>
<gene>
    <name evidence="1" type="ordered locus">CLL_A1939</name>
</gene>
<organism evidence="1">
    <name type="scientific">Clostridium botulinum (strain Eklund 17B / Type B)</name>
    <dbReference type="NCBI Taxonomy" id="935198"/>
    <lineage>
        <taxon>Bacteria</taxon>
        <taxon>Bacillati</taxon>
        <taxon>Bacillota</taxon>
        <taxon>Clostridia</taxon>
        <taxon>Eubacteriales</taxon>
        <taxon>Clostridiaceae</taxon>
        <taxon>Clostridium</taxon>
    </lineage>
</organism>
<dbReference type="PATRIC" id="fig|935198.13.peg.1889"/>
<dbReference type="KEGG" id="cbk:CLL_A1939"/>
<sequence>MKFKEFRSDCNFIDVLINKWLKENPSVKVMDVNYTANNFGSHVLVSYEE</sequence>